<comment type="caution">
    <text evidence="1">The sequence shown here is derived from an EMBL/GenBank/DDBJ whole genome shotgun (WGS) entry which is preliminary data.</text>
</comment>
<reference evidence="1 2" key="1">
    <citation type="submission" date="2020-08" db="EMBL/GenBank/DDBJ databases">
        <title>Genomic Encyclopedia of Type Strains, Phase IV (KMG-IV): sequencing the most valuable type-strain genomes for metagenomic binning, comparative biology and taxonomic classification.</title>
        <authorList>
            <person name="Goeker M."/>
        </authorList>
    </citation>
    <scope>NUCLEOTIDE SEQUENCE [LARGE SCALE GENOMIC DNA]</scope>
    <source>
        <strain evidence="1 2">DSM 26944</strain>
    </source>
</reference>
<sequence>MTVQCHTLTQSASIGRTGIARNASALPDASAPSWFLDIWTRIRNQAELWSHERRIKRSRRVLEALPEHILHDIGWPNIDDRLARPTSGPTRKN</sequence>
<evidence type="ECO:0000313" key="2">
    <source>
        <dbReference type="Proteomes" id="UP000555546"/>
    </source>
</evidence>
<dbReference type="EMBL" id="JACIJG010000005">
    <property type="protein sequence ID" value="MBB5701655.1"/>
    <property type="molecule type" value="Genomic_DNA"/>
</dbReference>
<dbReference type="AlphaFoldDB" id="A0A7W9EM31"/>
<accession>A0A7W9EM31</accession>
<name>A0A7W9EM31_9HYPH</name>
<gene>
    <name evidence="1" type="ORF">FHS76_001517</name>
</gene>
<proteinExistence type="predicted"/>
<evidence type="ECO:0000313" key="1">
    <source>
        <dbReference type="EMBL" id="MBB5701655.1"/>
    </source>
</evidence>
<organism evidence="1 2">
    <name type="scientific">Brucella daejeonensis</name>
    <dbReference type="NCBI Taxonomy" id="659015"/>
    <lineage>
        <taxon>Bacteria</taxon>
        <taxon>Pseudomonadati</taxon>
        <taxon>Pseudomonadota</taxon>
        <taxon>Alphaproteobacteria</taxon>
        <taxon>Hyphomicrobiales</taxon>
        <taxon>Brucellaceae</taxon>
        <taxon>Brucella/Ochrobactrum group</taxon>
        <taxon>Brucella</taxon>
    </lineage>
</organism>
<protein>
    <submittedName>
        <fullName evidence="1">Uncharacterized protein YjiS (DUF1127 family)</fullName>
    </submittedName>
</protein>
<dbReference type="Proteomes" id="UP000555546">
    <property type="component" value="Unassembled WGS sequence"/>
</dbReference>
<dbReference type="RefSeq" id="WP_183650194.1">
    <property type="nucleotide sequence ID" value="NZ_JACIJG010000005.1"/>
</dbReference>
<keyword evidence="2" id="KW-1185">Reference proteome</keyword>